<dbReference type="Pfam" id="PF06889">
    <property type="entry name" value="DUF1266"/>
    <property type="match status" value="2"/>
</dbReference>
<evidence type="ECO:0000259" key="1">
    <source>
        <dbReference type="Pfam" id="PF06889"/>
    </source>
</evidence>
<accession>W1N499</accession>
<sequence>MVDVVDAWWAQQLVLCDWAFMPDPLMLSEEAARERLAALGVADRGELAWRLVEQRAEVDVSAAHLLAGLELSALAGAAGWLSHDQARCWGHSHCRTIHERYADLDDWLQALCAARSQDGWVVGDGGLLESCQALSKIEADNEGVTWDMLVTALAAAPAAAIWPDAPDQRVWRLRAGFAPVLATPPSELDWQDVTGWLGEMWQIHGHDDLVRAIFWLCGQGDRQGWDIDAARLMSVSAEERLAWSEGLGPQERGYGRLLCQYVEQGEPLEWAAWDWLRAIDLAWAGLCAGWLDEQESRLLATHAGDLVLRRYSDWSALARSWQRGRSLFEGLDRLPILAQDWKLLMTSPISPWRMPLHDVLDAESLETSRQHIRQWRGDARHWVLALAAVREPELATRQGVTPEVPESRALEARKYLVDSLELHADEGARSLVRYWLPAQAHHLNQLAADASHRSLPAANTPFGSVSPNDISARDSLATATRHSATIHMAEKYAFYLLMSMDSGQFDDAELLKMAVSLKDVLCRFYSSPKRLLEAWACWDALLPEPDQPALTQEIRWHLDDPGSLFHWLDWTSETWQEPGERPCLTHFTALSLVGPLNSAAWNMPHVESERESASILDWIDSHYGLHSAVELIDFVNFLLEAGDRQEYQINYAPYTLNEARLSSEIATLESDECNEEERNHLARLTRVRDNVEGCNDTDLCAWDLAQAVDLAIAGRQLGWLSVDDFRSLLERAHNLASHHYAGWQDYAQGLYAGFSFFMGETDERDAFLASFRQALVSWLTAAPPLAGSWASLDFPGARPRHWAPLHIDTLPGDGRTLH</sequence>
<evidence type="ECO:0000313" key="3">
    <source>
        <dbReference type="Proteomes" id="UP000019113"/>
    </source>
</evidence>
<dbReference type="PATRIC" id="fig|1178482.3.peg.3494"/>
<keyword evidence="3" id="KW-1185">Reference proteome</keyword>
<name>W1N499_9GAMM</name>
<proteinExistence type="predicted"/>
<organism evidence="2 3">
    <name type="scientific">Halomonas huangheensis</name>
    <dbReference type="NCBI Taxonomy" id="1178482"/>
    <lineage>
        <taxon>Bacteria</taxon>
        <taxon>Pseudomonadati</taxon>
        <taxon>Pseudomonadota</taxon>
        <taxon>Gammaproteobacteria</taxon>
        <taxon>Oceanospirillales</taxon>
        <taxon>Halomonadaceae</taxon>
        <taxon>Halomonas</taxon>
    </lineage>
</organism>
<reference evidence="2 3" key="1">
    <citation type="submission" date="2013-08" db="EMBL/GenBank/DDBJ databases">
        <title>draft genome of Halomonas huanghegensis, strain BJGMM-B45T.</title>
        <authorList>
            <person name="Miao C."/>
            <person name="Wan Y."/>
            <person name="Jin W."/>
        </authorList>
    </citation>
    <scope>NUCLEOTIDE SEQUENCE [LARGE SCALE GENOMIC DNA]</scope>
    <source>
        <strain evidence="2 3">BJGMM-B45</strain>
    </source>
</reference>
<dbReference type="KEGG" id="hhu:AR456_05910"/>
<feature type="domain" description="DUF1266" evidence="1">
    <location>
        <begin position="197"/>
        <end position="353"/>
    </location>
</feature>
<protein>
    <recommendedName>
        <fullName evidence="1">DUF1266 domain-containing protein</fullName>
    </recommendedName>
</protein>
<gene>
    <name evidence="2" type="ORF">BJB45_04485</name>
</gene>
<dbReference type="RefSeq" id="WP_021820444.1">
    <property type="nucleotide sequence ID" value="NZ_AVBC01000039.1"/>
</dbReference>
<dbReference type="eggNOG" id="ENOG5033ENS">
    <property type="taxonomic scope" value="Bacteria"/>
</dbReference>
<dbReference type="AlphaFoldDB" id="W1N499"/>
<dbReference type="OrthoDB" id="6177842at2"/>
<evidence type="ECO:0000313" key="2">
    <source>
        <dbReference type="EMBL" id="ERL50392.1"/>
    </source>
</evidence>
<feature type="domain" description="DUF1266" evidence="1">
    <location>
        <begin position="621"/>
        <end position="783"/>
    </location>
</feature>
<dbReference type="Proteomes" id="UP000019113">
    <property type="component" value="Unassembled WGS sequence"/>
</dbReference>
<dbReference type="InterPro" id="IPR009677">
    <property type="entry name" value="DUF1266"/>
</dbReference>
<dbReference type="STRING" id="1178482.AR456_05910"/>
<dbReference type="EMBL" id="AVBC01000039">
    <property type="protein sequence ID" value="ERL50392.1"/>
    <property type="molecule type" value="Genomic_DNA"/>
</dbReference>
<comment type="caution">
    <text evidence="2">The sequence shown here is derived from an EMBL/GenBank/DDBJ whole genome shotgun (WGS) entry which is preliminary data.</text>
</comment>